<keyword evidence="2" id="KW-1185">Reference proteome</keyword>
<protein>
    <recommendedName>
        <fullName evidence="3">NinB protein</fullName>
    </recommendedName>
</protein>
<dbReference type="SUPFAM" id="SSF103370">
    <property type="entry name" value="NinB"/>
    <property type="match status" value="1"/>
</dbReference>
<name>A0ABV7L2H7_9PROT</name>
<sequence length="128" mass="14841">MAKPLVLHTERDRQNAIALLSKLNLKKPWQIEVKQYVRHRTLPQNALYWKWIQAIAHETGNDPDDVHEALKHKFCPFVIVRMGGEEQAVFSTKRLNTADMSDYMDRVHAFAASELGIALPLPEEMHQR</sequence>
<organism evidence="1 2">
    <name type="scientific">Marinibaculum pumilum</name>
    <dbReference type="NCBI Taxonomy" id="1766165"/>
    <lineage>
        <taxon>Bacteria</taxon>
        <taxon>Pseudomonadati</taxon>
        <taxon>Pseudomonadota</taxon>
        <taxon>Alphaproteobacteria</taxon>
        <taxon>Rhodospirillales</taxon>
        <taxon>Rhodospirillaceae</taxon>
        <taxon>Marinibaculum</taxon>
    </lineage>
</organism>
<dbReference type="Gene3D" id="1.10.3790.10">
    <property type="entry name" value="NinB"/>
    <property type="match status" value="1"/>
</dbReference>
<evidence type="ECO:0000313" key="2">
    <source>
        <dbReference type="Proteomes" id="UP001595528"/>
    </source>
</evidence>
<evidence type="ECO:0000313" key="1">
    <source>
        <dbReference type="EMBL" id="MFC3228754.1"/>
    </source>
</evidence>
<comment type="caution">
    <text evidence="1">The sequence shown here is derived from an EMBL/GenBank/DDBJ whole genome shotgun (WGS) entry which is preliminary data.</text>
</comment>
<dbReference type="InterPro" id="IPR036619">
    <property type="entry name" value="NinB_sf"/>
</dbReference>
<accession>A0ABV7L2H7</accession>
<dbReference type="RefSeq" id="WP_379902169.1">
    <property type="nucleotide sequence ID" value="NZ_JBHRTR010000028.1"/>
</dbReference>
<dbReference type="Proteomes" id="UP001595528">
    <property type="component" value="Unassembled WGS sequence"/>
</dbReference>
<dbReference type="EMBL" id="JBHRTR010000028">
    <property type="protein sequence ID" value="MFC3228754.1"/>
    <property type="molecule type" value="Genomic_DNA"/>
</dbReference>
<evidence type="ECO:0008006" key="3">
    <source>
        <dbReference type="Google" id="ProtNLM"/>
    </source>
</evidence>
<gene>
    <name evidence="1" type="ORF">ACFOGJ_16035</name>
</gene>
<proteinExistence type="predicted"/>
<reference evidence="2" key="1">
    <citation type="journal article" date="2019" name="Int. J. Syst. Evol. Microbiol.">
        <title>The Global Catalogue of Microorganisms (GCM) 10K type strain sequencing project: providing services to taxonomists for standard genome sequencing and annotation.</title>
        <authorList>
            <consortium name="The Broad Institute Genomics Platform"/>
            <consortium name="The Broad Institute Genome Sequencing Center for Infectious Disease"/>
            <person name="Wu L."/>
            <person name="Ma J."/>
        </authorList>
    </citation>
    <scope>NUCLEOTIDE SEQUENCE [LARGE SCALE GENOMIC DNA]</scope>
    <source>
        <strain evidence="2">KCTC 42964</strain>
    </source>
</reference>